<dbReference type="HAMAP" id="MF_00306">
    <property type="entry name" value="SRP54"/>
    <property type="match status" value="1"/>
</dbReference>
<dbReference type="InterPro" id="IPR013822">
    <property type="entry name" value="Signal_recog_particl_SRP54_hlx"/>
</dbReference>
<feature type="binding site" evidence="9">
    <location>
        <begin position="245"/>
        <end position="248"/>
    </location>
    <ligand>
        <name>GTP</name>
        <dbReference type="ChEBI" id="CHEBI:37565"/>
    </ligand>
</feature>
<dbReference type="NCBIfam" id="TIGR00959">
    <property type="entry name" value="ffh"/>
    <property type="match status" value="1"/>
</dbReference>
<dbReference type="PANTHER" id="PTHR11564:SF5">
    <property type="entry name" value="SIGNAL RECOGNITION PARTICLE SUBUNIT SRP54"/>
    <property type="match status" value="1"/>
</dbReference>
<comment type="subunit">
    <text evidence="9">Part of the signal recognition particle protein translocation system, which is composed of SRP and FtsY.</text>
</comment>
<dbReference type="InterPro" id="IPR023803">
    <property type="entry name" value="Ribosomal_bS16_dom_sf"/>
</dbReference>
<dbReference type="GO" id="GO:0008312">
    <property type="term" value="F:7S RNA binding"/>
    <property type="evidence" value="ECO:0007669"/>
    <property type="project" value="InterPro"/>
</dbReference>
<dbReference type="Pfam" id="PF02881">
    <property type="entry name" value="SRP54_N"/>
    <property type="match status" value="1"/>
</dbReference>
<comment type="catalytic activity">
    <reaction evidence="8 9">
        <text>GTP + H2O = GDP + phosphate + H(+)</text>
        <dbReference type="Rhea" id="RHEA:19669"/>
        <dbReference type="ChEBI" id="CHEBI:15377"/>
        <dbReference type="ChEBI" id="CHEBI:15378"/>
        <dbReference type="ChEBI" id="CHEBI:37565"/>
        <dbReference type="ChEBI" id="CHEBI:43474"/>
        <dbReference type="ChEBI" id="CHEBI:58189"/>
        <dbReference type="EC" id="3.6.5.4"/>
    </reaction>
</comment>
<keyword evidence="3 9" id="KW-0378">Hydrolase</keyword>
<dbReference type="GO" id="GO:0048500">
    <property type="term" value="C:signal recognition particle"/>
    <property type="evidence" value="ECO:0007669"/>
    <property type="project" value="UniProtKB-UniRule"/>
</dbReference>
<keyword evidence="5 9" id="KW-0342">GTP-binding</keyword>
<protein>
    <recommendedName>
        <fullName evidence="9">Signal recognition particle protein</fullName>
        <ecNumber evidence="9">3.6.5.4</ecNumber>
    </recommendedName>
    <alternativeName>
        <fullName evidence="9">Fifty-four homolog</fullName>
    </alternativeName>
</protein>
<dbReference type="Pfam" id="PF02978">
    <property type="entry name" value="SRP_SPB"/>
    <property type="match status" value="1"/>
</dbReference>
<evidence type="ECO:0000256" key="8">
    <source>
        <dbReference type="ARBA" id="ARBA00048027"/>
    </source>
</evidence>
<dbReference type="CDD" id="cd18539">
    <property type="entry name" value="SRP_G"/>
    <property type="match status" value="1"/>
</dbReference>
<gene>
    <name evidence="9" type="primary">ffh</name>
    <name evidence="11" type="ORF">XD86_0598</name>
</gene>
<evidence type="ECO:0000256" key="4">
    <source>
        <dbReference type="ARBA" id="ARBA00022884"/>
    </source>
</evidence>
<sequence>MFENLQDKLGRAFKLLSGKGRISEKNIEEAVKQVKLSLLEADVNYKVVKEFISGVTEKALGEEVLKSFSPDQQFIKVVRDELIKMLGEKNVPLKLSSQPAKIMMVGLQGSGKTTTTAKLGTLLRKEGRKPLLVAADVYRPAAIDQLMQLGKQIDMPVFTGDRKNPVRIVQEAMQQAVKNINDVVILDTAGRLHIDDAMMRELKDIVAAVKPDEILMVVDAMTGQDAVNSARSFNEALELSGFVVTKLDGDARGGVILSIRHVTGKPVKFIGVSEKPDGIEAFHPDRVAGRILGMGDVLSLIDKLQTNIDEEKAKEMEEKFLKNKFDLEDFLEQLKEVKKLGSIADIMEMIPGAPKDVDLAGSEKSMKRTEAIIHSMTAQERRNPKLLNYSRDSLGFYDPIRDPGIMSVDVDKAVDWIMKGAQPTETARSILAKFGVMKKVHELKYVKEAGEKAE</sequence>
<feature type="binding site" evidence="9">
    <location>
        <begin position="106"/>
        <end position="113"/>
    </location>
    <ligand>
        <name>GTP</name>
        <dbReference type="ChEBI" id="CHEBI:37565"/>
    </ligand>
</feature>
<proteinExistence type="inferred from homology"/>
<dbReference type="SUPFAM" id="SSF47446">
    <property type="entry name" value="Signal peptide-binding domain"/>
    <property type="match status" value="1"/>
</dbReference>
<dbReference type="PANTHER" id="PTHR11564">
    <property type="entry name" value="SIGNAL RECOGNITION PARTICLE 54K PROTEIN SRP54"/>
    <property type="match status" value="1"/>
</dbReference>
<comment type="similarity">
    <text evidence="1 9">Belongs to the GTP-binding SRP family. SRP54 subfamily.</text>
</comment>
<evidence type="ECO:0000313" key="12">
    <source>
        <dbReference type="Proteomes" id="UP000054260"/>
    </source>
</evidence>
<dbReference type="SMART" id="SM00962">
    <property type="entry name" value="SRP54"/>
    <property type="match status" value="1"/>
</dbReference>
<keyword evidence="4 9" id="KW-0694">RNA-binding</keyword>
<keyword evidence="2 9" id="KW-0547">Nucleotide-binding</keyword>
<evidence type="ECO:0000259" key="10">
    <source>
        <dbReference type="PROSITE" id="PS00300"/>
    </source>
</evidence>
<dbReference type="FunFam" id="3.40.50.300:FF:000022">
    <property type="entry name" value="Signal recognition particle 54 kDa subunit"/>
    <property type="match status" value="1"/>
</dbReference>
<dbReference type="GO" id="GO:0006614">
    <property type="term" value="P:SRP-dependent cotranslational protein targeting to membrane"/>
    <property type="evidence" value="ECO:0007669"/>
    <property type="project" value="InterPro"/>
</dbReference>
<dbReference type="InterPro" id="IPR036891">
    <property type="entry name" value="Signal_recog_part_SRP54_M_sf"/>
</dbReference>
<dbReference type="GO" id="GO:0003924">
    <property type="term" value="F:GTPase activity"/>
    <property type="evidence" value="ECO:0007669"/>
    <property type="project" value="UniProtKB-UniRule"/>
</dbReference>
<dbReference type="SMART" id="SM00963">
    <property type="entry name" value="SRP54_N"/>
    <property type="match status" value="1"/>
</dbReference>
<comment type="caution">
    <text evidence="11">The sequence shown here is derived from an EMBL/GenBank/DDBJ whole genome shotgun (WGS) entry which is preliminary data.</text>
</comment>
<comment type="domain">
    <text evidence="9">Composed of three domains: the N-terminal N domain, which is responsible for interactions with the ribosome, the central G domain, which binds GTP, and the C-terminal M domain, which binds the RNA and the signal sequence of the RNC.</text>
</comment>
<evidence type="ECO:0000313" key="11">
    <source>
        <dbReference type="EMBL" id="KUK67790.1"/>
    </source>
</evidence>
<dbReference type="PATRIC" id="fig|1236046.6.peg.726"/>
<evidence type="ECO:0000256" key="1">
    <source>
        <dbReference type="ARBA" id="ARBA00005450"/>
    </source>
</evidence>
<dbReference type="Gene3D" id="1.20.120.140">
    <property type="entry name" value="Signal recognition particle SRP54, nucleotide-binding domain"/>
    <property type="match status" value="1"/>
</dbReference>
<dbReference type="Gene3D" id="3.40.50.300">
    <property type="entry name" value="P-loop containing nucleotide triphosphate hydrolases"/>
    <property type="match status" value="1"/>
</dbReference>
<organism evidence="11 12">
    <name type="scientific">Mesotoga infera</name>
    <dbReference type="NCBI Taxonomy" id="1236046"/>
    <lineage>
        <taxon>Bacteria</taxon>
        <taxon>Thermotogati</taxon>
        <taxon>Thermotogota</taxon>
        <taxon>Thermotogae</taxon>
        <taxon>Kosmotogales</taxon>
        <taxon>Kosmotogaceae</taxon>
        <taxon>Mesotoga</taxon>
    </lineage>
</organism>
<keyword evidence="7 9" id="KW-0687">Ribonucleoprotein</keyword>
<dbReference type="SMART" id="SM00382">
    <property type="entry name" value="AAA"/>
    <property type="match status" value="1"/>
</dbReference>
<dbReference type="InterPro" id="IPR003593">
    <property type="entry name" value="AAA+_ATPase"/>
</dbReference>
<dbReference type="SUPFAM" id="SSF54565">
    <property type="entry name" value="Ribosomal protein S16"/>
    <property type="match status" value="1"/>
</dbReference>
<comment type="function">
    <text evidence="9">Involved in targeting and insertion of nascent membrane proteins into the cytoplasmic membrane. Binds to the hydrophobic signal sequence of the ribosome-nascent chain (RNC) as it emerges from the ribosomes. The SRP-RNC complex is then targeted to the cytoplasmic membrane where it interacts with the SRP receptor FtsY.</text>
</comment>
<evidence type="ECO:0000256" key="2">
    <source>
        <dbReference type="ARBA" id="ARBA00022741"/>
    </source>
</evidence>
<dbReference type="EC" id="3.6.5.4" evidence="9"/>
<dbReference type="InterPro" id="IPR022941">
    <property type="entry name" value="SRP54"/>
</dbReference>
<evidence type="ECO:0000256" key="3">
    <source>
        <dbReference type="ARBA" id="ARBA00022801"/>
    </source>
</evidence>
<dbReference type="PROSITE" id="PS00300">
    <property type="entry name" value="SRP54"/>
    <property type="match status" value="1"/>
</dbReference>
<dbReference type="GO" id="GO:0005525">
    <property type="term" value="F:GTP binding"/>
    <property type="evidence" value="ECO:0007669"/>
    <property type="project" value="UniProtKB-UniRule"/>
</dbReference>
<name>A0A101GZZ0_9BACT</name>
<accession>A0A101GZZ0</accession>
<evidence type="ECO:0000256" key="7">
    <source>
        <dbReference type="ARBA" id="ARBA00023274"/>
    </source>
</evidence>
<dbReference type="InterPro" id="IPR004125">
    <property type="entry name" value="Signal_recog_particle_SRP54_M"/>
</dbReference>
<feature type="domain" description="SRP54-type proteins GTP-binding" evidence="10">
    <location>
        <begin position="266"/>
        <end position="279"/>
    </location>
</feature>
<dbReference type="Pfam" id="PF00448">
    <property type="entry name" value="SRP54"/>
    <property type="match status" value="1"/>
</dbReference>
<dbReference type="InterPro" id="IPR000897">
    <property type="entry name" value="SRP54_GTPase_dom"/>
</dbReference>
<dbReference type="EMBL" id="LGGH01000069">
    <property type="protein sequence ID" value="KUK67790.1"/>
    <property type="molecule type" value="Genomic_DNA"/>
</dbReference>
<evidence type="ECO:0000256" key="5">
    <source>
        <dbReference type="ARBA" id="ARBA00023134"/>
    </source>
</evidence>
<feature type="binding site" evidence="9">
    <location>
        <begin position="187"/>
        <end position="191"/>
    </location>
    <ligand>
        <name>GTP</name>
        <dbReference type="ChEBI" id="CHEBI:37565"/>
    </ligand>
</feature>
<dbReference type="SUPFAM" id="SSF52540">
    <property type="entry name" value="P-loop containing nucleoside triphosphate hydrolases"/>
    <property type="match status" value="1"/>
</dbReference>
<evidence type="ECO:0000256" key="9">
    <source>
        <dbReference type="HAMAP-Rule" id="MF_00306"/>
    </source>
</evidence>
<dbReference type="Gene3D" id="1.10.260.30">
    <property type="entry name" value="Signal recognition particle, SRP54 subunit, M-domain"/>
    <property type="match status" value="1"/>
</dbReference>
<reference evidence="12" key="1">
    <citation type="journal article" date="2015" name="MBio">
        <title>Genome-Resolved Metagenomic Analysis Reveals Roles for Candidate Phyla and Other Microbial Community Members in Biogeochemical Transformations in Oil Reservoirs.</title>
        <authorList>
            <person name="Hu P."/>
            <person name="Tom L."/>
            <person name="Singh A."/>
            <person name="Thomas B.C."/>
            <person name="Baker B.J."/>
            <person name="Piceno Y.M."/>
            <person name="Andersen G.L."/>
            <person name="Banfield J.F."/>
        </authorList>
    </citation>
    <scope>NUCLEOTIDE SEQUENCE [LARGE SCALE GENOMIC DNA]</scope>
</reference>
<comment type="subcellular location">
    <subcellularLocation>
        <location evidence="9">Cytoplasm</location>
    </subcellularLocation>
    <text evidence="9">The SRP-RNC complex is targeted to the cytoplasmic membrane.</text>
</comment>
<evidence type="ECO:0000256" key="6">
    <source>
        <dbReference type="ARBA" id="ARBA00023135"/>
    </source>
</evidence>
<dbReference type="InterPro" id="IPR042101">
    <property type="entry name" value="SRP54_N_sf"/>
</dbReference>
<dbReference type="AlphaFoldDB" id="A0A101GZZ0"/>
<dbReference type="Proteomes" id="UP000054260">
    <property type="component" value="Unassembled WGS sequence"/>
</dbReference>
<keyword evidence="6 9" id="KW-0733">Signal recognition particle</keyword>
<dbReference type="InterPro" id="IPR027417">
    <property type="entry name" value="P-loop_NTPase"/>
</dbReference>
<keyword evidence="9" id="KW-0963">Cytoplasm</keyword>
<dbReference type="InterPro" id="IPR004780">
    <property type="entry name" value="SRP"/>
</dbReference>